<organism evidence="1 2">
    <name type="scientific">Schizophyllum amplum</name>
    <dbReference type="NCBI Taxonomy" id="97359"/>
    <lineage>
        <taxon>Eukaryota</taxon>
        <taxon>Fungi</taxon>
        <taxon>Dikarya</taxon>
        <taxon>Basidiomycota</taxon>
        <taxon>Agaricomycotina</taxon>
        <taxon>Agaricomycetes</taxon>
        <taxon>Agaricomycetidae</taxon>
        <taxon>Agaricales</taxon>
        <taxon>Schizophyllaceae</taxon>
        <taxon>Schizophyllum</taxon>
    </lineage>
</organism>
<dbReference type="STRING" id="97359.A0A550C7W1"/>
<evidence type="ECO:0000313" key="1">
    <source>
        <dbReference type="EMBL" id="TRM60898.1"/>
    </source>
</evidence>
<sequence>ESDGEHGGQVRTSFCPKEHRESALQLVDRHYHAHPVIPGPCHPSPEGIRQWAVTQAYTFCRENDLPNLWAYLWENWYRPARWMLWARSACPSIPVLKTTMIMESHWRRIKHDFLHHFRLPRCDLLVWILTTKLAPCYRRML</sequence>
<evidence type="ECO:0000313" key="2">
    <source>
        <dbReference type="Proteomes" id="UP000320762"/>
    </source>
</evidence>
<proteinExistence type="predicted"/>
<dbReference type="EMBL" id="VDMD01000019">
    <property type="protein sequence ID" value="TRM60898.1"/>
    <property type="molecule type" value="Genomic_DNA"/>
</dbReference>
<feature type="non-terminal residue" evidence="1">
    <location>
        <position position="1"/>
    </location>
</feature>
<reference evidence="1 2" key="1">
    <citation type="journal article" date="2019" name="New Phytol.">
        <title>Comparative genomics reveals unique wood-decay strategies and fruiting body development in the Schizophyllaceae.</title>
        <authorList>
            <person name="Almasi E."/>
            <person name="Sahu N."/>
            <person name="Krizsan K."/>
            <person name="Balint B."/>
            <person name="Kovacs G.M."/>
            <person name="Kiss B."/>
            <person name="Cseklye J."/>
            <person name="Drula E."/>
            <person name="Henrissat B."/>
            <person name="Nagy I."/>
            <person name="Chovatia M."/>
            <person name="Adam C."/>
            <person name="LaButti K."/>
            <person name="Lipzen A."/>
            <person name="Riley R."/>
            <person name="Grigoriev I.V."/>
            <person name="Nagy L.G."/>
        </authorList>
    </citation>
    <scope>NUCLEOTIDE SEQUENCE [LARGE SCALE GENOMIC DNA]</scope>
    <source>
        <strain evidence="1 2">NL-1724</strain>
    </source>
</reference>
<dbReference type="AlphaFoldDB" id="A0A550C7W1"/>
<name>A0A550C7W1_9AGAR</name>
<comment type="caution">
    <text evidence="1">The sequence shown here is derived from an EMBL/GenBank/DDBJ whole genome shotgun (WGS) entry which is preliminary data.</text>
</comment>
<dbReference type="OrthoDB" id="3262412at2759"/>
<gene>
    <name evidence="1" type="ORF">BD626DRAFT_353191</name>
</gene>
<keyword evidence="2" id="KW-1185">Reference proteome</keyword>
<feature type="non-terminal residue" evidence="1">
    <location>
        <position position="141"/>
    </location>
</feature>
<accession>A0A550C7W1</accession>
<protein>
    <submittedName>
        <fullName evidence="1">Uncharacterized protein</fullName>
    </submittedName>
</protein>
<dbReference type="Proteomes" id="UP000320762">
    <property type="component" value="Unassembled WGS sequence"/>
</dbReference>